<comment type="similarity">
    <text evidence="2 7 8">Belongs to the peptidase C12 family.</text>
</comment>
<dbReference type="GO" id="GO:0006511">
    <property type="term" value="P:ubiquitin-dependent protein catabolic process"/>
    <property type="evidence" value="ECO:0007669"/>
    <property type="project" value="UniProtKB-UniRule"/>
</dbReference>
<organism evidence="10 11">
    <name type="scientific">Circinella minor</name>
    <dbReference type="NCBI Taxonomy" id="1195481"/>
    <lineage>
        <taxon>Eukaryota</taxon>
        <taxon>Fungi</taxon>
        <taxon>Fungi incertae sedis</taxon>
        <taxon>Mucoromycota</taxon>
        <taxon>Mucoromycotina</taxon>
        <taxon>Mucoromycetes</taxon>
        <taxon>Mucorales</taxon>
        <taxon>Lichtheimiaceae</taxon>
        <taxon>Circinella</taxon>
    </lineage>
</organism>
<gene>
    <name evidence="10" type="ORF">INT45_007925</name>
</gene>
<dbReference type="InterPro" id="IPR038765">
    <property type="entry name" value="Papain-like_cys_pep_sf"/>
</dbReference>
<dbReference type="FunFam" id="3.40.532.10:FF:000006">
    <property type="entry name" value="Ubiquitin carboxyl-terminal hydrolase"/>
    <property type="match status" value="1"/>
</dbReference>
<feature type="site" description="Transition state stabilizer" evidence="7">
    <location>
        <position position="103"/>
    </location>
</feature>
<evidence type="ECO:0000256" key="4">
    <source>
        <dbReference type="ARBA" id="ARBA00022786"/>
    </source>
</evidence>
<comment type="catalytic activity">
    <reaction evidence="1 7 8">
        <text>Thiol-dependent hydrolysis of ester, thioester, amide, peptide and isopeptide bonds formed by the C-terminal Gly of ubiquitin (a 76-residue protein attached to proteins as an intracellular targeting signal).</text>
        <dbReference type="EC" id="3.4.19.12"/>
    </reaction>
</comment>
<dbReference type="Proteomes" id="UP000646827">
    <property type="component" value="Unassembled WGS sequence"/>
</dbReference>
<reference evidence="10 11" key="1">
    <citation type="submission" date="2020-12" db="EMBL/GenBank/DDBJ databases">
        <title>Metabolic potential, ecology and presence of endohyphal bacteria is reflected in genomic diversity of Mucoromycotina.</title>
        <authorList>
            <person name="Muszewska A."/>
            <person name="Okrasinska A."/>
            <person name="Steczkiewicz K."/>
            <person name="Drgas O."/>
            <person name="Orlowska M."/>
            <person name="Perlinska-Lenart U."/>
            <person name="Aleksandrzak-Piekarczyk T."/>
            <person name="Szatraj K."/>
            <person name="Zielenkiewicz U."/>
            <person name="Pilsyk S."/>
            <person name="Malc E."/>
            <person name="Mieczkowski P."/>
            <person name="Kruszewska J.S."/>
            <person name="Biernat P."/>
            <person name="Pawlowska J."/>
        </authorList>
    </citation>
    <scope>NUCLEOTIDE SEQUENCE [LARGE SCALE GENOMIC DNA]</scope>
    <source>
        <strain evidence="10 11">CBS 142.35</strain>
    </source>
</reference>
<proteinExistence type="inferred from homology"/>
<dbReference type="SUPFAM" id="SSF54001">
    <property type="entry name" value="Cysteine proteinases"/>
    <property type="match status" value="1"/>
</dbReference>
<dbReference type="InterPro" id="IPR001578">
    <property type="entry name" value="Peptidase_C12_UCH"/>
</dbReference>
<sequence>MSTEQNQQSEQTVQRPKLKWLPLEANPEVWNKVFHENGISNEWAFNDVYGFDPELLGFVPRPVAAMIFLYPITEAAEQFRHEEEAALVKKEQDISPDVMFFKQTISNACGMMALIHALANNKELVGSGLFHDIIEKAKNMTPDERAELLESNEKLASVHKDAGDEGQTRPPPLEERIDLHFICFVEVDGHLYELDGRKSFPINHGRCTDLVECSAKVMRKFIERDPGHENYSAIALSKLG</sequence>
<evidence type="ECO:0000256" key="7">
    <source>
        <dbReference type="PROSITE-ProRule" id="PRU01393"/>
    </source>
</evidence>
<keyword evidence="11" id="KW-1185">Reference proteome</keyword>
<accession>A0A8H7S8B5</accession>
<keyword evidence="4 7" id="KW-0833">Ubl conjugation pathway</keyword>
<evidence type="ECO:0000256" key="1">
    <source>
        <dbReference type="ARBA" id="ARBA00000707"/>
    </source>
</evidence>
<evidence type="ECO:0000256" key="2">
    <source>
        <dbReference type="ARBA" id="ARBA00009326"/>
    </source>
</evidence>
<keyword evidence="5 7" id="KW-0378">Hydrolase</keyword>
<dbReference type="Pfam" id="PF01088">
    <property type="entry name" value="Peptidase_C12"/>
    <property type="match status" value="1"/>
</dbReference>
<evidence type="ECO:0000256" key="3">
    <source>
        <dbReference type="ARBA" id="ARBA00022670"/>
    </source>
</evidence>
<dbReference type="PROSITE" id="PS52048">
    <property type="entry name" value="UCH_DOMAIN"/>
    <property type="match status" value="1"/>
</dbReference>
<keyword evidence="3 7" id="KW-0645">Protease</keyword>
<comment type="caution">
    <text evidence="10">The sequence shown here is derived from an EMBL/GenBank/DDBJ whole genome shotgun (WGS) entry which is preliminary data.</text>
</comment>
<dbReference type="PANTHER" id="PTHR10589:SF17">
    <property type="entry name" value="UBIQUITIN CARBOXYL-TERMINAL HYDROLASE"/>
    <property type="match status" value="1"/>
</dbReference>
<feature type="site" description="Important for enzyme activity" evidence="7">
    <location>
        <position position="195"/>
    </location>
</feature>
<dbReference type="InterPro" id="IPR057254">
    <property type="entry name" value="UCH_AS"/>
</dbReference>
<feature type="active site" description="Proton donor" evidence="7">
    <location>
        <position position="180"/>
    </location>
</feature>
<dbReference type="PANTHER" id="PTHR10589">
    <property type="entry name" value="UBIQUITIN CARBOXYL-TERMINAL HYDROLASE"/>
    <property type="match status" value="1"/>
</dbReference>
<dbReference type="PRINTS" id="PR00707">
    <property type="entry name" value="UBCTHYDRLASE"/>
</dbReference>
<evidence type="ECO:0000313" key="11">
    <source>
        <dbReference type="Proteomes" id="UP000646827"/>
    </source>
</evidence>
<evidence type="ECO:0000256" key="6">
    <source>
        <dbReference type="ARBA" id="ARBA00022807"/>
    </source>
</evidence>
<evidence type="ECO:0000313" key="10">
    <source>
        <dbReference type="EMBL" id="KAG2224680.1"/>
    </source>
</evidence>
<dbReference type="OrthoDB" id="427186at2759"/>
<dbReference type="PROSITE" id="PS00140">
    <property type="entry name" value="UCH_1"/>
    <property type="match status" value="1"/>
</dbReference>
<feature type="active site" description="Nucleophile" evidence="7">
    <location>
        <position position="109"/>
    </location>
</feature>
<dbReference type="AlphaFoldDB" id="A0A8H7S8B5"/>
<dbReference type="GO" id="GO:0016579">
    <property type="term" value="P:protein deubiquitination"/>
    <property type="evidence" value="ECO:0007669"/>
    <property type="project" value="TreeGrafter"/>
</dbReference>
<evidence type="ECO:0000259" key="9">
    <source>
        <dbReference type="PROSITE" id="PS52048"/>
    </source>
</evidence>
<dbReference type="GO" id="GO:0004843">
    <property type="term" value="F:cysteine-type deubiquitinase activity"/>
    <property type="evidence" value="ECO:0007669"/>
    <property type="project" value="UniProtKB-UniRule"/>
</dbReference>
<dbReference type="CDD" id="cd09616">
    <property type="entry name" value="Peptidase_C12_UCH_L1_L3"/>
    <property type="match status" value="1"/>
</dbReference>
<dbReference type="EC" id="3.4.19.12" evidence="8"/>
<protein>
    <recommendedName>
        <fullName evidence="8">Ubiquitin carboxyl-terminal hydrolase</fullName>
        <ecNumber evidence="8">3.4.19.12</ecNumber>
    </recommendedName>
</protein>
<evidence type="ECO:0000256" key="5">
    <source>
        <dbReference type="ARBA" id="ARBA00022801"/>
    </source>
</evidence>
<dbReference type="Gene3D" id="3.40.532.10">
    <property type="entry name" value="Peptidase C12, ubiquitin carboxyl-terminal hydrolase"/>
    <property type="match status" value="1"/>
</dbReference>
<dbReference type="InterPro" id="IPR036959">
    <property type="entry name" value="Peptidase_C12_UCH_sf"/>
</dbReference>
<name>A0A8H7S8B5_9FUNG</name>
<evidence type="ECO:0000256" key="8">
    <source>
        <dbReference type="RuleBase" id="RU361215"/>
    </source>
</evidence>
<keyword evidence="6 7" id="KW-0788">Thiol protease</keyword>
<dbReference type="GO" id="GO:0005737">
    <property type="term" value="C:cytoplasm"/>
    <property type="evidence" value="ECO:0007669"/>
    <property type="project" value="TreeGrafter"/>
</dbReference>
<feature type="domain" description="UCH catalytic" evidence="9">
    <location>
        <begin position="19"/>
        <end position="238"/>
    </location>
</feature>
<dbReference type="EMBL" id="JAEPRB010000039">
    <property type="protein sequence ID" value="KAG2224680.1"/>
    <property type="molecule type" value="Genomic_DNA"/>
</dbReference>